<dbReference type="AlphaFoldDB" id="A0A1U7IP47"/>
<comment type="caution">
    <text evidence="3">The sequence shown here is derived from an EMBL/GenBank/DDBJ whole genome shotgun (WGS) entry which is preliminary data.</text>
</comment>
<dbReference type="InterPro" id="IPR002182">
    <property type="entry name" value="NB-ARC"/>
</dbReference>
<reference evidence="3 4" key="1">
    <citation type="submission" date="2016-11" db="EMBL/GenBank/DDBJ databases">
        <title>Draft Genome Sequences of Nine Cyanobacterial Strains from Diverse Habitats.</title>
        <authorList>
            <person name="Zhu T."/>
            <person name="Hou S."/>
            <person name="Lu X."/>
            <person name="Hess W.R."/>
        </authorList>
    </citation>
    <scope>NUCLEOTIDE SEQUENCE [LARGE SCALE GENOMIC DNA]</scope>
    <source>
        <strain evidence="3 4">IAM M-71</strain>
    </source>
</reference>
<dbReference type="RefSeq" id="WP_073592993.1">
    <property type="nucleotide sequence ID" value="NZ_MRCE01000006.1"/>
</dbReference>
<organism evidence="3 4">
    <name type="scientific">[Phormidium ambiguum] IAM M-71</name>
    <dbReference type="NCBI Taxonomy" id="454136"/>
    <lineage>
        <taxon>Bacteria</taxon>
        <taxon>Bacillati</taxon>
        <taxon>Cyanobacteriota</taxon>
        <taxon>Cyanophyceae</taxon>
        <taxon>Oscillatoriophycideae</taxon>
        <taxon>Aerosakkonematales</taxon>
        <taxon>Aerosakkonemataceae</taxon>
        <taxon>Floridanema</taxon>
    </lineage>
</organism>
<dbReference type="InterPro" id="IPR027417">
    <property type="entry name" value="P-loop_NTPase"/>
</dbReference>
<dbReference type="Pfam" id="PF26355">
    <property type="entry name" value="HTH_VMAP-M9"/>
    <property type="match status" value="1"/>
</dbReference>
<feature type="domain" description="vWA-MoxR associated protein N-terminal HTH" evidence="2">
    <location>
        <begin position="1"/>
        <end position="80"/>
    </location>
</feature>
<gene>
    <name evidence="3" type="ORF">NIES2119_08360</name>
</gene>
<sequence length="488" mass="55759">MTPEEALAILDAILKPQCLNDIQELVFLQSLQGKSYQEIAAATDYNADYLKDVGAKLWRQLSQVLEMPVTKRNLYSVIAKYLRNTKNLEKLLAQSPQQQNSTINKYLETIDNHNSYQLSPNKFLGVDWQETIDVSIFYGRTEELNNLKQWICQENSRLIAIVGIAGIGKTALTVKLVQQIYTHFEYIIWQSLHHPALIEKLIKTTQALSNYREIPLPISPQDQITYFINYLQHHRCLIILDNFDSLFQSGYTAGTYSQEYLDYRELLQKIAETNHQSCLILTSREAPSEVALLAGDILPTRVLMLAGLSSVAAQEILKIKGITGTENQTLQVVNCYQRNPLLLKIAATSIQDLFSGNAAEFLEQRTIIFQGIRDLLNHSFNRLSVIEKKIMYWLAIEPQPITTSRLIDIFAPRVSATDSLAALESLRRRFLLEKTASGFIQQPVIKEYMTEKFIEQVYQEMAAKGENNYPSYAHLLHFVNTNTLNFLL</sequence>
<dbReference type="PANTHER" id="PTHR36766:SF30">
    <property type="entry name" value="TIR-NBS TYPE DISEASE RESISTANCE PROTEIN-RELATED"/>
    <property type="match status" value="1"/>
</dbReference>
<dbReference type="Gene3D" id="3.40.50.300">
    <property type="entry name" value="P-loop containing nucleotide triphosphate hydrolases"/>
    <property type="match status" value="1"/>
</dbReference>
<evidence type="ECO:0000259" key="1">
    <source>
        <dbReference type="Pfam" id="PF00931"/>
    </source>
</evidence>
<dbReference type="PANTHER" id="PTHR36766">
    <property type="entry name" value="PLANT BROAD-SPECTRUM MILDEW RESISTANCE PROTEIN RPW8"/>
    <property type="match status" value="1"/>
</dbReference>
<evidence type="ECO:0000313" key="4">
    <source>
        <dbReference type="Proteomes" id="UP000185860"/>
    </source>
</evidence>
<dbReference type="SUPFAM" id="SSF52540">
    <property type="entry name" value="P-loop containing nucleoside triphosphate hydrolases"/>
    <property type="match status" value="1"/>
</dbReference>
<proteinExistence type="predicted"/>
<dbReference type="Pfam" id="PF00931">
    <property type="entry name" value="NB-ARC"/>
    <property type="match status" value="1"/>
</dbReference>
<accession>A0A1U7IP47</accession>
<dbReference type="EMBL" id="MRCE01000006">
    <property type="protein sequence ID" value="OKH39131.1"/>
    <property type="molecule type" value="Genomic_DNA"/>
</dbReference>
<dbReference type="InterPro" id="IPR058651">
    <property type="entry name" value="HTH_VMAP-M9"/>
</dbReference>
<dbReference type="OrthoDB" id="434800at2"/>
<feature type="domain" description="NB-ARC" evidence="1">
    <location>
        <begin position="141"/>
        <end position="242"/>
    </location>
</feature>
<protein>
    <submittedName>
        <fullName evidence="3">Uncharacterized protein</fullName>
    </submittedName>
</protein>
<dbReference type="Proteomes" id="UP000185860">
    <property type="component" value="Unassembled WGS sequence"/>
</dbReference>
<dbReference type="PRINTS" id="PR00364">
    <property type="entry name" value="DISEASERSIST"/>
</dbReference>
<evidence type="ECO:0000313" key="3">
    <source>
        <dbReference type="EMBL" id="OKH39131.1"/>
    </source>
</evidence>
<evidence type="ECO:0000259" key="2">
    <source>
        <dbReference type="Pfam" id="PF26355"/>
    </source>
</evidence>
<dbReference type="STRING" id="454136.NIES2119_08360"/>
<dbReference type="GO" id="GO:0043531">
    <property type="term" value="F:ADP binding"/>
    <property type="evidence" value="ECO:0007669"/>
    <property type="project" value="InterPro"/>
</dbReference>
<name>A0A1U7IP47_9CYAN</name>